<dbReference type="EMBL" id="VIBQ01000070">
    <property type="protein sequence ID" value="KAB8596116.1"/>
    <property type="molecule type" value="Genomic_DNA"/>
</dbReference>
<keyword evidence="3" id="KW-1185">Reference proteome</keyword>
<evidence type="ECO:0000256" key="1">
    <source>
        <dbReference type="SAM" id="MobiDB-lite"/>
    </source>
</evidence>
<dbReference type="AlphaFoldDB" id="A0A5N6L349"/>
<feature type="compositionally biased region" description="Polar residues" evidence="1">
    <location>
        <begin position="137"/>
        <end position="158"/>
    </location>
</feature>
<feature type="compositionally biased region" description="Polar residues" evidence="1">
    <location>
        <begin position="83"/>
        <end position="95"/>
    </location>
</feature>
<name>A0A5N6L349_9ROSI</name>
<evidence type="ECO:0000313" key="2">
    <source>
        <dbReference type="EMBL" id="KAB8596116.1"/>
    </source>
</evidence>
<comment type="caution">
    <text evidence="2">The sequence shown here is derived from an EMBL/GenBank/DDBJ whole genome shotgun (WGS) entry which is preliminary data.</text>
</comment>
<dbReference type="OrthoDB" id="1898716at2759"/>
<accession>A0A5N6L349</accession>
<sequence>MASDAKRPRLKVSIPTEQSESEGDSSTRDRGTDTTPNKPATTGSSHSSGLVLPAPSPRSAGGDNILSAGATGPPNPFARPAAPTQTLGSNTQSNAYRDGIDTPMSALPSRVMTEGGFNMGSPSAFFPEGGNWFGQYGSNSLASPATYQPTPINTNAPSFSDPRRKNDEDEDGTPQRKR</sequence>
<protein>
    <submittedName>
        <fullName evidence="2">Uncharacterized protein</fullName>
    </submittedName>
</protein>
<dbReference type="Proteomes" id="UP000327013">
    <property type="component" value="Unassembled WGS sequence"/>
</dbReference>
<reference evidence="2 3" key="1">
    <citation type="submission" date="2019-06" db="EMBL/GenBank/DDBJ databases">
        <title>A chromosomal-level reference genome of Carpinus fangiana (Coryloideae, Betulaceae).</title>
        <authorList>
            <person name="Yang X."/>
            <person name="Wang Z."/>
            <person name="Zhang L."/>
            <person name="Hao G."/>
            <person name="Liu J."/>
            <person name="Yang Y."/>
        </authorList>
    </citation>
    <scope>NUCLEOTIDE SEQUENCE [LARGE SCALE GENOMIC DNA]</scope>
    <source>
        <strain evidence="2">Cfa_2016G</strain>
        <tissue evidence="2">Leaf</tissue>
    </source>
</reference>
<feature type="region of interest" description="Disordered" evidence="1">
    <location>
        <begin position="1"/>
        <end position="108"/>
    </location>
</feature>
<gene>
    <name evidence="2" type="ORF">FH972_025825</name>
</gene>
<evidence type="ECO:0000313" key="3">
    <source>
        <dbReference type="Proteomes" id="UP000327013"/>
    </source>
</evidence>
<feature type="region of interest" description="Disordered" evidence="1">
    <location>
        <begin position="137"/>
        <end position="178"/>
    </location>
</feature>
<feature type="compositionally biased region" description="Polar residues" evidence="1">
    <location>
        <begin position="36"/>
        <end position="48"/>
    </location>
</feature>
<proteinExistence type="predicted"/>
<organism evidence="2 3">
    <name type="scientific">Carpinus fangiana</name>
    <dbReference type="NCBI Taxonomy" id="176857"/>
    <lineage>
        <taxon>Eukaryota</taxon>
        <taxon>Viridiplantae</taxon>
        <taxon>Streptophyta</taxon>
        <taxon>Embryophyta</taxon>
        <taxon>Tracheophyta</taxon>
        <taxon>Spermatophyta</taxon>
        <taxon>Magnoliopsida</taxon>
        <taxon>eudicotyledons</taxon>
        <taxon>Gunneridae</taxon>
        <taxon>Pentapetalae</taxon>
        <taxon>rosids</taxon>
        <taxon>fabids</taxon>
        <taxon>Fagales</taxon>
        <taxon>Betulaceae</taxon>
        <taxon>Carpinus</taxon>
    </lineage>
</organism>